<evidence type="ECO:0000313" key="3">
    <source>
        <dbReference type="Proteomes" id="UP001139354"/>
    </source>
</evidence>
<feature type="compositionally biased region" description="Basic and acidic residues" evidence="1">
    <location>
        <begin position="22"/>
        <end position="31"/>
    </location>
</feature>
<feature type="region of interest" description="Disordered" evidence="1">
    <location>
        <begin position="22"/>
        <end position="58"/>
    </location>
</feature>
<dbReference type="EMBL" id="JAGTTN010000003">
    <property type="protein sequence ID" value="MCC2032867.1"/>
    <property type="molecule type" value="Genomic_DNA"/>
</dbReference>
<gene>
    <name evidence="2" type="ORF">KEC57_11830</name>
</gene>
<comment type="caution">
    <text evidence="2">The sequence shown here is derived from an EMBL/GenBank/DDBJ whole genome shotgun (WGS) entry which is preliminary data.</text>
</comment>
<dbReference type="AlphaFoldDB" id="A0A9X1LVZ9"/>
<reference evidence="2" key="1">
    <citation type="submission" date="2021-04" db="EMBL/GenBank/DDBJ databases">
        <title>Microbacterium tenobrionis sp. nov. and Microbacterium allomyrinae sp. nov., isolated from larvae of Tenobrio molitor and Allomyrina dichotoma, respectively.</title>
        <authorList>
            <person name="Lee S.D."/>
        </authorList>
    </citation>
    <scope>NUCLEOTIDE SEQUENCE</scope>
    <source>
        <strain evidence="2">BWT-G7</strain>
    </source>
</reference>
<sequence>MSEKRSIWIRVRRFFRPEVETYESRRARPGEPGEGPGIPVYEATDRRRGGGSMEIGGV</sequence>
<protein>
    <submittedName>
        <fullName evidence="2">Uncharacterized protein</fullName>
    </submittedName>
</protein>
<dbReference type="Proteomes" id="UP001139354">
    <property type="component" value="Unassembled WGS sequence"/>
</dbReference>
<organism evidence="2 3">
    <name type="scientific">Microbacterium allomyrinae</name>
    <dbReference type="NCBI Taxonomy" id="2830666"/>
    <lineage>
        <taxon>Bacteria</taxon>
        <taxon>Bacillati</taxon>
        <taxon>Actinomycetota</taxon>
        <taxon>Actinomycetes</taxon>
        <taxon>Micrococcales</taxon>
        <taxon>Microbacteriaceae</taxon>
        <taxon>Microbacterium</taxon>
    </lineage>
</organism>
<accession>A0A9X1LVZ9</accession>
<evidence type="ECO:0000313" key="2">
    <source>
        <dbReference type="EMBL" id="MCC2032867.1"/>
    </source>
</evidence>
<keyword evidence="3" id="KW-1185">Reference proteome</keyword>
<dbReference type="RefSeq" id="WP_229384819.1">
    <property type="nucleotide sequence ID" value="NZ_JAGTTN010000003.1"/>
</dbReference>
<proteinExistence type="predicted"/>
<evidence type="ECO:0000256" key="1">
    <source>
        <dbReference type="SAM" id="MobiDB-lite"/>
    </source>
</evidence>
<name>A0A9X1LVZ9_9MICO</name>